<gene>
    <name evidence="1" type="ORF">ACFQ5G_47115</name>
</gene>
<reference evidence="2" key="1">
    <citation type="journal article" date="2019" name="Int. J. Syst. Evol. Microbiol.">
        <title>The Global Catalogue of Microorganisms (GCM) 10K type strain sequencing project: providing services to taxonomists for standard genome sequencing and annotation.</title>
        <authorList>
            <consortium name="The Broad Institute Genomics Platform"/>
            <consortium name="The Broad Institute Genome Sequencing Center for Infectious Disease"/>
            <person name="Wu L."/>
            <person name="Ma J."/>
        </authorList>
    </citation>
    <scope>NUCLEOTIDE SEQUENCE [LARGE SCALE GENOMIC DNA]</scope>
    <source>
        <strain evidence="2">CCM 7526</strain>
    </source>
</reference>
<evidence type="ECO:0000313" key="1">
    <source>
        <dbReference type="EMBL" id="MFD1372945.1"/>
    </source>
</evidence>
<dbReference type="InterPro" id="IPR014942">
    <property type="entry name" value="AbiEii"/>
</dbReference>
<sequence length="224" mass="23871">MSDPFHELVARTALAAAYRYGFVLGGGLALIEHGLVVRPTEDVDLFASGEGSVTAATTAVTEALVAAGLQVETISHDSDLDDLIAGMAYQMSELVVFRGPQDRDGLRVSLGFLDRSYPPVVLDIGPVMAVDDLIAWKVAALVGRAEVRDFIDVAVFLADRDPAQLLAAARRVDPALEDEDVTAAGRRLDRTPDRAFLAYGIDAAGAAAIRARFVGWPRPEPALD</sequence>
<accession>A0ABW4ARX4</accession>
<proteinExistence type="predicted"/>
<dbReference type="Proteomes" id="UP001597183">
    <property type="component" value="Unassembled WGS sequence"/>
</dbReference>
<comment type="caution">
    <text evidence="1">The sequence shown here is derived from an EMBL/GenBank/DDBJ whole genome shotgun (WGS) entry which is preliminary data.</text>
</comment>
<dbReference type="Pfam" id="PF08843">
    <property type="entry name" value="AbiEii"/>
    <property type="match status" value="1"/>
</dbReference>
<organism evidence="1 2">
    <name type="scientific">Actinoplanes sichuanensis</name>
    <dbReference type="NCBI Taxonomy" id="512349"/>
    <lineage>
        <taxon>Bacteria</taxon>
        <taxon>Bacillati</taxon>
        <taxon>Actinomycetota</taxon>
        <taxon>Actinomycetes</taxon>
        <taxon>Micromonosporales</taxon>
        <taxon>Micromonosporaceae</taxon>
        <taxon>Actinoplanes</taxon>
    </lineage>
</organism>
<keyword evidence="2" id="KW-1185">Reference proteome</keyword>
<evidence type="ECO:0000313" key="2">
    <source>
        <dbReference type="Proteomes" id="UP001597183"/>
    </source>
</evidence>
<dbReference type="RefSeq" id="WP_317794675.1">
    <property type="nucleotide sequence ID" value="NZ_AP028461.1"/>
</dbReference>
<protein>
    <submittedName>
        <fullName evidence="1">Nucleotidyl transferase AbiEii/AbiGii toxin family protein</fullName>
    </submittedName>
</protein>
<dbReference type="GO" id="GO:0016740">
    <property type="term" value="F:transferase activity"/>
    <property type="evidence" value="ECO:0007669"/>
    <property type="project" value="UniProtKB-KW"/>
</dbReference>
<name>A0ABW4ARX4_9ACTN</name>
<dbReference type="EMBL" id="JBHTMK010000063">
    <property type="protein sequence ID" value="MFD1372945.1"/>
    <property type="molecule type" value="Genomic_DNA"/>
</dbReference>
<keyword evidence="1" id="KW-0808">Transferase</keyword>